<keyword evidence="1" id="KW-0732">Signal</keyword>
<dbReference type="EMBL" id="JAFLVT010000018">
    <property type="protein sequence ID" value="MBO0450381.1"/>
    <property type="molecule type" value="Genomic_DNA"/>
</dbReference>
<organism evidence="2 3">
    <name type="scientific">Candidatus Enterococcus myersii</name>
    <dbReference type="NCBI Taxonomy" id="2815322"/>
    <lineage>
        <taxon>Bacteria</taxon>
        <taxon>Bacillati</taxon>
        <taxon>Bacillota</taxon>
        <taxon>Bacilli</taxon>
        <taxon>Lactobacillales</taxon>
        <taxon>Enterococcaceae</taxon>
        <taxon>Enterococcus</taxon>
    </lineage>
</organism>
<feature type="signal peptide" evidence="1">
    <location>
        <begin position="1"/>
        <end position="24"/>
    </location>
</feature>
<feature type="chain" id="PRO_5046267943" description="WxL domain-containing protein" evidence="1">
    <location>
        <begin position="25"/>
        <end position="207"/>
    </location>
</feature>
<gene>
    <name evidence="2" type="ORF">JZO76_12710</name>
</gene>
<proteinExistence type="predicted"/>
<accession>A0ABS3HA97</accession>
<dbReference type="Proteomes" id="UP000664256">
    <property type="component" value="Unassembled WGS sequence"/>
</dbReference>
<reference evidence="2 3" key="1">
    <citation type="submission" date="2021-03" db="EMBL/GenBank/DDBJ databases">
        <title>Enterococcal diversity collection.</title>
        <authorList>
            <person name="Gilmore M.S."/>
            <person name="Schwartzman J."/>
            <person name="Van Tyne D."/>
            <person name="Martin M."/>
            <person name="Earl A.M."/>
            <person name="Manson A.L."/>
            <person name="Straub T."/>
            <person name="Salamzade R."/>
            <person name="Saavedra J."/>
            <person name="Lebreton F."/>
            <person name="Prichula J."/>
            <person name="Schaufler K."/>
            <person name="Gaca A."/>
            <person name="Sgardioli B."/>
            <person name="Wagenaar J."/>
            <person name="Strong T."/>
        </authorList>
    </citation>
    <scope>NUCLEOTIDE SEQUENCE [LARGE SCALE GENOMIC DNA]</scope>
    <source>
        <strain evidence="2 3">MJM12</strain>
    </source>
</reference>
<evidence type="ECO:0008006" key="4">
    <source>
        <dbReference type="Google" id="ProtNLM"/>
    </source>
</evidence>
<keyword evidence="3" id="KW-1185">Reference proteome</keyword>
<sequence length="207" mass="22072">MKKKVIAGLLLSSCVLGVAMPAFAQDGTEADSQQTIDGENSAEIEVNGTLGADNTDPGATITEGDDNWINVTVPTKTIFYNTAKDPVIKSPDYKITNNSGRPVSVSLERFENDDTNTSLTLPSSYSLNLQVEGKQPISNIATSNTSTDFTTSTPLIDLANKDGRMALADEVDASSNVATFKYTGTATATTQVQPKYTMTLKFDAVAW</sequence>
<comment type="caution">
    <text evidence="2">The sequence shown here is derived from an EMBL/GenBank/DDBJ whole genome shotgun (WGS) entry which is preliminary data.</text>
</comment>
<evidence type="ECO:0000313" key="3">
    <source>
        <dbReference type="Proteomes" id="UP000664256"/>
    </source>
</evidence>
<protein>
    <recommendedName>
        <fullName evidence="4">WxL domain-containing protein</fullName>
    </recommendedName>
</protein>
<evidence type="ECO:0000313" key="2">
    <source>
        <dbReference type="EMBL" id="MBO0450381.1"/>
    </source>
</evidence>
<evidence type="ECO:0000256" key="1">
    <source>
        <dbReference type="SAM" id="SignalP"/>
    </source>
</evidence>
<name>A0ABS3HA97_9ENTE</name>